<dbReference type="GO" id="GO:0009898">
    <property type="term" value="C:cytoplasmic side of plasma membrane"/>
    <property type="evidence" value="ECO:0007669"/>
    <property type="project" value="TreeGrafter"/>
</dbReference>
<sequence length="221" mass="23521">MKTGYFILTAALVLLISASPSILDISDAELLAHTEFSKLARFLGDALQGRVSNTLYFEPSQEQRRRDSVGKFVFNNCADPKNEQVKVNTISLKPDPLKLPGNVTAGGAVTINSPVGSPLKVALDVYYKVFGAWIKVPCVDDIGSCTYDDFCKKINIASCPPEIVKAGLTCKCPFPAGNFSVSSATLPITASLPVSGDVKVEATATMSGKLVTCAQVQLTID</sequence>
<protein>
    <recommendedName>
        <fullName evidence="3">MD-2-related lipid-recognition domain-containing protein</fullName>
    </recommendedName>
</protein>
<evidence type="ECO:0000256" key="2">
    <source>
        <dbReference type="SAM" id="SignalP"/>
    </source>
</evidence>
<dbReference type="PANTHER" id="PTHR17357:SF0">
    <property type="entry name" value="GANGLIOSIDE GM2 ACTIVATOR"/>
    <property type="match status" value="1"/>
</dbReference>
<dbReference type="Pfam" id="PF02221">
    <property type="entry name" value="E1_DerP2_DerF2"/>
    <property type="match status" value="1"/>
</dbReference>
<dbReference type="PANTHER" id="PTHR17357">
    <property type="entry name" value="GM2 GANGLIOSIDE ACTIVATOR PROTEIN"/>
    <property type="match status" value="1"/>
</dbReference>
<evidence type="ECO:0000259" key="3">
    <source>
        <dbReference type="SMART" id="SM00737"/>
    </source>
</evidence>
<dbReference type="GO" id="GO:0005319">
    <property type="term" value="F:lipid transporter activity"/>
    <property type="evidence" value="ECO:0007669"/>
    <property type="project" value="TreeGrafter"/>
</dbReference>
<organism evidence="4 5">
    <name type="scientific">Elysia chlorotica</name>
    <name type="common">Eastern emerald elysia</name>
    <name type="synonym">Sea slug</name>
    <dbReference type="NCBI Taxonomy" id="188477"/>
    <lineage>
        <taxon>Eukaryota</taxon>
        <taxon>Metazoa</taxon>
        <taxon>Spiralia</taxon>
        <taxon>Lophotrochozoa</taxon>
        <taxon>Mollusca</taxon>
        <taxon>Gastropoda</taxon>
        <taxon>Heterobranchia</taxon>
        <taxon>Euthyneura</taxon>
        <taxon>Panpulmonata</taxon>
        <taxon>Sacoglossa</taxon>
        <taxon>Placobranchoidea</taxon>
        <taxon>Plakobranchidae</taxon>
        <taxon>Elysia</taxon>
    </lineage>
</organism>
<proteinExistence type="predicted"/>
<keyword evidence="1 2" id="KW-0732">Signal</keyword>
<accession>A0A433STR9</accession>
<keyword evidence="5" id="KW-1185">Reference proteome</keyword>
<dbReference type="InterPro" id="IPR028996">
    <property type="entry name" value="GM2-AP"/>
</dbReference>
<dbReference type="GO" id="GO:0008047">
    <property type="term" value="F:enzyme activator activity"/>
    <property type="evidence" value="ECO:0007669"/>
    <property type="project" value="InterPro"/>
</dbReference>
<gene>
    <name evidence="4" type="ORF">EGW08_019584</name>
</gene>
<dbReference type="AlphaFoldDB" id="A0A433STR9"/>
<name>A0A433STR9_ELYCH</name>
<dbReference type="Proteomes" id="UP000271974">
    <property type="component" value="Unassembled WGS sequence"/>
</dbReference>
<dbReference type="SMART" id="SM00737">
    <property type="entry name" value="ML"/>
    <property type="match status" value="1"/>
</dbReference>
<feature type="signal peptide" evidence="2">
    <location>
        <begin position="1"/>
        <end position="18"/>
    </location>
</feature>
<evidence type="ECO:0000256" key="1">
    <source>
        <dbReference type="ARBA" id="ARBA00022729"/>
    </source>
</evidence>
<dbReference type="OrthoDB" id="6409159at2759"/>
<dbReference type="Gene3D" id="2.70.220.10">
    <property type="entry name" value="Ganglioside GM2 activator"/>
    <property type="match status" value="1"/>
</dbReference>
<dbReference type="EMBL" id="RQTK01001039">
    <property type="protein sequence ID" value="RUS72646.1"/>
    <property type="molecule type" value="Genomic_DNA"/>
</dbReference>
<feature type="domain" description="MD-2-related lipid-recognition" evidence="3">
    <location>
        <begin position="74"/>
        <end position="218"/>
    </location>
</feature>
<comment type="caution">
    <text evidence="4">The sequence shown here is derived from an EMBL/GenBank/DDBJ whole genome shotgun (WGS) entry which is preliminary data.</text>
</comment>
<dbReference type="SUPFAM" id="SSF63707">
    <property type="entry name" value="Ganglioside M2 (gm2) activator"/>
    <property type="match status" value="1"/>
</dbReference>
<evidence type="ECO:0000313" key="5">
    <source>
        <dbReference type="Proteomes" id="UP000271974"/>
    </source>
</evidence>
<dbReference type="InterPro" id="IPR036846">
    <property type="entry name" value="GM2-AP_sf"/>
</dbReference>
<reference evidence="4 5" key="1">
    <citation type="submission" date="2019-01" db="EMBL/GenBank/DDBJ databases">
        <title>A draft genome assembly of the solar-powered sea slug Elysia chlorotica.</title>
        <authorList>
            <person name="Cai H."/>
            <person name="Li Q."/>
            <person name="Fang X."/>
            <person name="Li J."/>
            <person name="Curtis N.E."/>
            <person name="Altenburger A."/>
            <person name="Shibata T."/>
            <person name="Feng M."/>
            <person name="Maeda T."/>
            <person name="Schwartz J.A."/>
            <person name="Shigenobu S."/>
            <person name="Lundholm N."/>
            <person name="Nishiyama T."/>
            <person name="Yang H."/>
            <person name="Hasebe M."/>
            <person name="Li S."/>
            <person name="Pierce S.K."/>
            <person name="Wang J."/>
        </authorList>
    </citation>
    <scope>NUCLEOTIDE SEQUENCE [LARGE SCALE GENOMIC DNA]</scope>
    <source>
        <strain evidence="4">EC2010</strain>
        <tissue evidence="4">Whole organism of an adult</tissue>
    </source>
</reference>
<evidence type="ECO:0000313" key="4">
    <source>
        <dbReference type="EMBL" id="RUS72646.1"/>
    </source>
</evidence>
<dbReference type="InterPro" id="IPR003172">
    <property type="entry name" value="ML_dom"/>
</dbReference>
<dbReference type="STRING" id="188477.A0A433STR9"/>
<dbReference type="GO" id="GO:0006689">
    <property type="term" value="P:ganglioside catabolic process"/>
    <property type="evidence" value="ECO:0007669"/>
    <property type="project" value="InterPro"/>
</dbReference>
<feature type="chain" id="PRO_5019499036" description="MD-2-related lipid-recognition domain-containing protein" evidence="2">
    <location>
        <begin position="19"/>
        <end position="221"/>
    </location>
</feature>